<feature type="transmembrane region" description="Helical" evidence="8">
    <location>
        <begin position="42"/>
        <end position="61"/>
    </location>
</feature>
<dbReference type="Proteomes" id="UP000694846">
    <property type="component" value="Unplaced"/>
</dbReference>
<dbReference type="Pfam" id="PF08395">
    <property type="entry name" value="7tm_7"/>
    <property type="match status" value="1"/>
</dbReference>
<evidence type="ECO:0000256" key="8">
    <source>
        <dbReference type="RuleBase" id="RU363108"/>
    </source>
</evidence>
<keyword evidence="9" id="KW-1185">Reference proteome</keyword>
<evidence type="ECO:0000313" key="10">
    <source>
        <dbReference type="RefSeq" id="XP_025415539.1"/>
    </source>
</evidence>
<dbReference type="PANTHER" id="PTHR21143">
    <property type="entry name" value="INVERTEBRATE GUSTATORY RECEPTOR"/>
    <property type="match status" value="1"/>
</dbReference>
<keyword evidence="4 8" id="KW-1133">Transmembrane helix</keyword>
<dbReference type="RefSeq" id="XP_025415539.1">
    <property type="nucleotide sequence ID" value="XM_025559754.1"/>
</dbReference>
<dbReference type="GO" id="GO:0030424">
    <property type="term" value="C:axon"/>
    <property type="evidence" value="ECO:0007669"/>
    <property type="project" value="TreeGrafter"/>
</dbReference>
<reference evidence="10" key="1">
    <citation type="submission" date="2025-08" db="UniProtKB">
        <authorList>
            <consortium name="RefSeq"/>
        </authorList>
    </citation>
    <scope>IDENTIFICATION</scope>
    <source>
        <tissue evidence="10">Whole body</tissue>
    </source>
</reference>
<dbReference type="GO" id="GO:0043025">
    <property type="term" value="C:neuronal cell body"/>
    <property type="evidence" value="ECO:0007669"/>
    <property type="project" value="TreeGrafter"/>
</dbReference>
<accession>A0A8B8FX39</accession>
<evidence type="ECO:0000256" key="4">
    <source>
        <dbReference type="ARBA" id="ARBA00022989"/>
    </source>
</evidence>
<keyword evidence="3 8" id="KW-0812">Transmembrane</keyword>
<dbReference type="AlphaFoldDB" id="A0A8B8FX39"/>
<proteinExistence type="inferred from homology"/>
<evidence type="ECO:0000256" key="2">
    <source>
        <dbReference type="ARBA" id="ARBA00022475"/>
    </source>
</evidence>
<keyword evidence="5 8" id="KW-0472">Membrane</keyword>
<evidence type="ECO:0000256" key="1">
    <source>
        <dbReference type="ARBA" id="ARBA00004651"/>
    </source>
</evidence>
<dbReference type="GO" id="GO:0030425">
    <property type="term" value="C:dendrite"/>
    <property type="evidence" value="ECO:0007669"/>
    <property type="project" value="TreeGrafter"/>
</dbReference>
<keyword evidence="7 8" id="KW-0807">Transducer</keyword>
<dbReference type="GO" id="GO:0005886">
    <property type="term" value="C:plasma membrane"/>
    <property type="evidence" value="ECO:0007669"/>
    <property type="project" value="UniProtKB-SubCell"/>
</dbReference>
<comment type="similarity">
    <text evidence="8">Belongs to the insect chemoreceptor superfamily. Gustatory receptor (GR) family.</text>
</comment>
<comment type="caution">
    <text evidence="8">Lacks conserved residue(s) required for the propagation of feature annotation.</text>
</comment>
<evidence type="ECO:0000256" key="5">
    <source>
        <dbReference type="ARBA" id="ARBA00023136"/>
    </source>
</evidence>
<dbReference type="GO" id="GO:0050909">
    <property type="term" value="P:sensory perception of taste"/>
    <property type="evidence" value="ECO:0007669"/>
    <property type="project" value="InterPro"/>
</dbReference>
<evidence type="ECO:0000256" key="7">
    <source>
        <dbReference type="ARBA" id="ARBA00023224"/>
    </source>
</evidence>
<comment type="subcellular location">
    <subcellularLocation>
        <location evidence="1 8">Cell membrane</location>
        <topology evidence="1 8">Multi-pass membrane protein</topology>
    </subcellularLocation>
</comment>
<dbReference type="InterPro" id="IPR013604">
    <property type="entry name" value="7TM_chemorcpt"/>
</dbReference>
<feature type="transmembrane region" description="Helical" evidence="8">
    <location>
        <begin position="82"/>
        <end position="106"/>
    </location>
</feature>
<evidence type="ECO:0000256" key="6">
    <source>
        <dbReference type="ARBA" id="ARBA00023170"/>
    </source>
</evidence>
<feature type="transmembrane region" description="Helical" evidence="8">
    <location>
        <begin position="126"/>
        <end position="149"/>
    </location>
</feature>
<dbReference type="PANTHER" id="PTHR21143:SF121">
    <property type="entry name" value="GUSTATORY AND ODORANT RECEPTOR 21A"/>
    <property type="match status" value="1"/>
</dbReference>
<feature type="transmembrane region" description="Helical" evidence="8">
    <location>
        <begin position="377"/>
        <end position="397"/>
    </location>
</feature>
<keyword evidence="6 8" id="KW-0675">Receptor</keyword>
<evidence type="ECO:0000256" key="3">
    <source>
        <dbReference type="ARBA" id="ARBA00022692"/>
    </source>
</evidence>
<protein>
    <recommendedName>
        <fullName evidence="8">Gustatory receptor</fullName>
    </recommendedName>
</protein>
<sequence>MKLYRPLHVCAYVFGVFPATTPCPRDSERERFRVHWPGVVLKAFYTLFYWLVSGMLAVASLHNLQNYRKPIKNTRVLDIDELFVYMMILGITATTLCQSQMLWPSVTHAVNECFFDLCRLDDVTGAWQFFTAFTIVLLVVYEFAMYFFLITYKFTYNIAKLICFFPLLSNIACIVIEQFFYLMCISLYLRLRVLHEDIKRLVHKAEHPRWRCWVTPAAGVPTRLGIPAFSASDIRDLRTVHRACMELFTRINHLFQLPLSFCIVDCTFRIVIYLYGIAFDVTIVLWEKKKHINYVDAVLYSGYCVTRVFRLWHLHLCEHYVTKKIIPIRLSLSWLSLVLNPVSSRRLMPEIILFQHQLDTIKSKFHIFGVLNIKMTLLYTGFGTILTYTALLLQFFGVNHISMENISTKLNNETNSGK</sequence>
<keyword evidence="2 8" id="KW-1003">Cell membrane</keyword>
<name>A0A8B8FX39_9HEMI</name>
<organism evidence="9 10">
    <name type="scientific">Sipha flava</name>
    <name type="common">yellow sugarcane aphid</name>
    <dbReference type="NCBI Taxonomy" id="143950"/>
    <lineage>
        <taxon>Eukaryota</taxon>
        <taxon>Metazoa</taxon>
        <taxon>Ecdysozoa</taxon>
        <taxon>Arthropoda</taxon>
        <taxon>Hexapoda</taxon>
        <taxon>Insecta</taxon>
        <taxon>Pterygota</taxon>
        <taxon>Neoptera</taxon>
        <taxon>Paraneoptera</taxon>
        <taxon>Hemiptera</taxon>
        <taxon>Sternorrhyncha</taxon>
        <taxon>Aphidomorpha</taxon>
        <taxon>Aphidoidea</taxon>
        <taxon>Aphididae</taxon>
        <taxon>Sipha</taxon>
    </lineage>
</organism>
<dbReference type="GeneID" id="112687177"/>
<feature type="transmembrane region" description="Helical" evidence="8">
    <location>
        <begin position="161"/>
        <end position="189"/>
    </location>
</feature>
<dbReference type="OrthoDB" id="6596790at2759"/>
<evidence type="ECO:0000313" key="9">
    <source>
        <dbReference type="Proteomes" id="UP000694846"/>
    </source>
</evidence>
<dbReference type="GO" id="GO:0007165">
    <property type="term" value="P:signal transduction"/>
    <property type="evidence" value="ECO:0007669"/>
    <property type="project" value="UniProtKB-KW"/>
</dbReference>
<gene>
    <name evidence="10" type="primary">LOC112687177</name>
</gene>
<comment type="function">
    <text evidence="8">Gustatory receptor which mediates acceptance or avoidance behavior, depending on its substrates.</text>
</comment>